<keyword evidence="9" id="KW-0611">Plant defense</keyword>
<reference evidence="14" key="2">
    <citation type="journal article" date="2024" name="Plant">
        <title>Genomic evolution and insights into agronomic trait innovations of Sesamum species.</title>
        <authorList>
            <person name="Miao H."/>
            <person name="Wang L."/>
            <person name="Qu L."/>
            <person name="Liu H."/>
            <person name="Sun Y."/>
            <person name="Le M."/>
            <person name="Wang Q."/>
            <person name="Wei S."/>
            <person name="Zheng Y."/>
            <person name="Lin W."/>
            <person name="Duan Y."/>
            <person name="Cao H."/>
            <person name="Xiong S."/>
            <person name="Wang X."/>
            <person name="Wei L."/>
            <person name="Li C."/>
            <person name="Ma Q."/>
            <person name="Ju M."/>
            <person name="Zhao R."/>
            <person name="Li G."/>
            <person name="Mu C."/>
            <person name="Tian Q."/>
            <person name="Mei H."/>
            <person name="Zhang T."/>
            <person name="Gao T."/>
            <person name="Zhang H."/>
        </authorList>
    </citation>
    <scope>NUCLEOTIDE SEQUENCE</scope>
    <source>
        <strain evidence="14">KEN1</strain>
    </source>
</reference>
<dbReference type="GO" id="GO:0051607">
    <property type="term" value="P:defense response to virus"/>
    <property type="evidence" value="ECO:0007669"/>
    <property type="project" value="UniProtKB-ARBA"/>
</dbReference>
<dbReference type="InterPro" id="IPR044974">
    <property type="entry name" value="Disease_R_plants"/>
</dbReference>
<dbReference type="FunFam" id="3.40.50.300:FF:001091">
    <property type="entry name" value="Probable disease resistance protein At1g61300"/>
    <property type="match status" value="1"/>
</dbReference>
<evidence type="ECO:0000256" key="6">
    <source>
        <dbReference type="ARBA" id="ARBA00022667"/>
    </source>
</evidence>
<dbReference type="InterPro" id="IPR002182">
    <property type="entry name" value="NB-ARC"/>
</dbReference>
<keyword evidence="8" id="KW-0547">Nucleotide-binding</keyword>
<dbReference type="PRINTS" id="PR00364">
    <property type="entry name" value="DISEASERSIST"/>
</dbReference>
<dbReference type="Gene3D" id="1.20.5.4130">
    <property type="match status" value="1"/>
</dbReference>
<dbReference type="InterPro" id="IPR058922">
    <property type="entry name" value="WHD_DRP"/>
</dbReference>
<keyword evidence="6" id="KW-0381">Hypersensitive response</keyword>
<dbReference type="GO" id="GO:0009626">
    <property type="term" value="P:plant-type hypersensitive response"/>
    <property type="evidence" value="ECO:0007669"/>
    <property type="project" value="UniProtKB-KW"/>
</dbReference>
<evidence type="ECO:0000256" key="8">
    <source>
        <dbReference type="ARBA" id="ARBA00022741"/>
    </source>
</evidence>
<dbReference type="Gene3D" id="3.80.10.10">
    <property type="entry name" value="Ribonuclease Inhibitor"/>
    <property type="match status" value="1"/>
</dbReference>
<evidence type="ECO:0000256" key="9">
    <source>
        <dbReference type="ARBA" id="ARBA00022821"/>
    </source>
</evidence>
<evidence type="ECO:0000256" key="4">
    <source>
        <dbReference type="ARBA" id="ARBA00022490"/>
    </source>
</evidence>
<dbReference type="SUPFAM" id="SSF52540">
    <property type="entry name" value="P-loop containing nucleoside triphosphate hydrolases"/>
    <property type="match status" value="1"/>
</dbReference>
<dbReference type="PANTHER" id="PTHR23155">
    <property type="entry name" value="DISEASE RESISTANCE PROTEIN RP"/>
    <property type="match status" value="1"/>
</dbReference>
<feature type="domain" description="Disease resistance R13L4/SHOC-2-like LRR" evidence="13">
    <location>
        <begin position="542"/>
        <end position="853"/>
    </location>
</feature>
<feature type="domain" description="NB-ARC" evidence="11">
    <location>
        <begin position="174"/>
        <end position="342"/>
    </location>
</feature>
<dbReference type="FunFam" id="1.10.10.10:FF:000322">
    <property type="entry name" value="Probable disease resistance protein At1g63360"/>
    <property type="match status" value="1"/>
</dbReference>
<sequence length="895" mass="102592">MAYAALVSLAQTLDQILNHHQCCSIPQICEQQLFESLREKLTFLQAFLEGYAQTVEALEGRMRDLAYRAEDMIESHVSDQISSADDCCGVKVALKLLISAIASSLNSCERCKEVELQNLQKVMEQLDFIIEQVMSIQKSSKVEDLQASYTSAPASSGDTPNDGNKMVGFDEDLVALKARLCGESSKLQIISIVGMGGIGKTTLATNTFNDSLVAYHFHTRLWVTVSQDYHRREVLLALVASLTDQKNVDLSNKMDEELEEYVYKSLKGRTYLIVMDDVWSRKTWDDLRRFFPDDNNGSRVLITTRLSDVAVYASSDRLHQVSFLDEEWSWNLLRDKVFEQQSCPPELERIGRTIAKSCGGLPLAISVVAGILAKTDRTQYHWQTIEENISSAVTTNDDGFSKILSLSYDHLPCYLKACFLYMGGFPEDYNIPVSKLTKLWVAEGFLKPNGPKSLEELAEEYLEDLVKRNLVLIIKRRSNGKIRFCGLHDLLRDLCIQKARKEEFLHVTNNSARGIQNQRRLSIHSEISNEFADKWAYASPIHSILYFPWYIASLSFIQGYRLLRVLDVLRAPLASFPPEIRQLFHLRFLALALAYTELSGKFRIPPSISKLKNLQTLIIKVSGWIAWEEDHRIHFVPFEMWEMPQLRHLMVFQGNRLPTPLVAAPRSRQQVVENLQTLRVDNLKFTRDVIEMIPNLKKLKAIYDGESRKWAEYRLNNLVHLCQLESLNLLFTLSFLYKTDPLPASFAFPPNLKKLTLSGCNIPWRQMVKIGSLPNLEVLKLREDGFVGEEWECSEGEFPRLKFLLMEGLKLECWRVVESSELFPCLERLIIKSCWNLEEIPCEIGDIASLEWIEVAQVSRSAVDSVIRIQEEQRSLENNLLQVRIPSTYVREEQY</sequence>
<evidence type="ECO:0000259" key="13">
    <source>
        <dbReference type="Pfam" id="PF23598"/>
    </source>
</evidence>
<dbReference type="Gene3D" id="1.10.8.430">
    <property type="entry name" value="Helical domain of apoptotic protease-activating factors"/>
    <property type="match status" value="1"/>
</dbReference>
<comment type="similarity">
    <text evidence="3">Belongs to the disease resistance NB-LRR family.</text>
</comment>
<dbReference type="SUPFAM" id="SSF52058">
    <property type="entry name" value="L domain-like"/>
    <property type="match status" value="1"/>
</dbReference>
<keyword evidence="5" id="KW-0433">Leucine-rich repeat</keyword>
<organism evidence="14">
    <name type="scientific">Sesamum latifolium</name>
    <dbReference type="NCBI Taxonomy" id="2727402"/>
    <lineage>
        <taxon>Eukaryota</taxon>
        <taxon>Viridiplantae</taxon>
        <taxon>Streptophyta</taxon>
        <taxon>Embryophyta</taxon>
        <taxon>Tracheophyta</taxon>
        <taxon>Spermatophyta</taxon>
        <taxon>Magnoliopsida</taxon>
        <taxon>eudicotyledons</taxon>
        <taxon>Gunneridae</taxon>
        <taxon>Pentapetalae</taxon>
        <taxon>asterids</taxon>
        <taxon>lamiids</taxon>
        <taxon>Lamiales</taxon>
        <taxon>Pedaliaceae</taxon>
        <taxon>Sesamum</taxon>
    </lineage>
</organism>
<dbReference type="Gene3D" id="1.10.10.10">
    <property type="entry name" value="Winged helix-like DNA-binding domain superfamily/Winged helix DNA-binding domain"/>
    <property type="match status" value="1"/>
</dbReference>
<dbReference type="EMBL" id="JACGWN010000001">
    <property type="protein sequence ID" value="KAL0463992.1"/>
    <property type="molecule type" value="Genomic_DNA"/>
</dbReference>
<protein>
    <submittedName>
        <fullName evidence="14">Late blight resistance proteinR1A-10</fullName>
    </submittedName>
</protein>
<evidence type="ECO:0000256" key="5">
    <source>
        <dbReference type="ARBA" id="ARBA00022614"/>
    </source>
</evidence>
<name>A0AAW2YDU9_9LAMI</name>
<reference evidence="14" key="1">
    <citation type="submission" date="2020-06" db="EMBL/GenBank/DDBJ databases">
        <authorList>
            <person name="Li T."/>
            <person name="Hu X."/>
            <person name="Zhang T."/>
            <person name="Song X."/>
            <person name="Zhang H."/>
            <person name="Dai N."/>
            <person name="Sheng W."/>
            <person name="Hou X."/>
            <person name="Wei L."/>
        </authorList>
    </citation>
    <scope>NUCLEOTIDE SEQUENCE</scope>
    <source>
        <strain evidence="14">KEN1</strain>
        <tissue evidence="14">Leaf</tissue>
    </source>
</reference>
<dbReference type="InterPro" id="IPR055414">
    <property type="entry name" value="LRR_R13L4/SHOC2-like"/>
</dbReference>
<evidence type="ECO:0000313" key="14">
    <source>
        <dbReference type="EMBL" id="KAL0463992.1"/>
    </source>
</evidence>
<dbReference type="Pfam" id="PF00931">
    <property type="entry name" value="NB-ARC"/>
    <property type="match status" value="1"/>
</dbReference>
<keyword evidence="7" id="KW-0677">Repeat</keyword>
<evidence type="ECO:0000256" key="10">
    <source>
        <dbReference type="ARBA" id="ARBA00022840"/>
    </source>
</evidence>
<dbReference type="Pfam" id="PF23559">
    <property type="entry name" value="WHD_DRP"/>
    <property type="match status" value="1"/>
</dbReference>
<gene>
    <name evidence="14" type="ORF">Slati_0286800</name>
</gene>
<evidence type="ECO:0000256" key="3">
    <source>
        <dbReference type="ARBA" id="ARBA00008894"/>
    </source>
</evidence>
<keyword evidence="4" id="KW-0963">Cytoplasm</keyword>
<evidence type="ECO:0000256" key="7">
    <source>
        <dbReference type="ARBA" id="ARBA00022737"/>
    </source>
</evidence>
<evidence type="ECO:0000259" key="11">
    <source>
        <dbReference type="Pfam" id="PF00931"/>
    </source>
</evidence>
<dbReference type="GO" id="GO:0005524">
    <property type="term" value="F:ATP binding"/>
    <property type="evidence" value="ECO:0007669"/>
    <property type="project" value="UniProtKB-KW"/>
</dbReference>
<dbReference type="PANTHER" id="PTHR23155:SF1152">
    <property type="entry name" value="AAA+ ATPASE DOMAIN-CONTAINING PROTEIN"/>
    <property type="match status" value="1"/>
</dbReference>
<evidence type="ECO:0000256" key="1">
    <source>
        <dbReference type="ARBA" id="ARBA00002074"/>
    </source>
</evidence>
<keyword evidence="10" id="KW-0067">ATP-binding</keyword>
<evidence type="ECO:0000259" key="12">
    <source>
        <dbReference type="Pfam" id="PF23559"/>
    </source>
</evidence>
<dbReference type="InterPro" id="IPR032675">
    <property type="entry name" value="LRR_dom_sf"/>
</dbReference>
<dbReference type="InterPro" id="IPR036388">
    <property type="entry name" value="WH-like_DNA-bd_sf"/>
</dbReference>
<feature type="domain" description="Disease resistance protein winged helix" evidence="12">
    <location>
        <begin position="425"/>
        <end position="495"/>
    </location>
</feature>
<dbReference type="Gene3D" id="3.40.50.300">
    <property type="entry name" value="P-loop containing nucleotide triphosphate hydrolases"/>
    <property type="match status" value="1"/>
</dbReference>
<dbReference type="InterPro" id="IPR042197">
    <property type="entry name" value="Apaf_helical"/>
</dbReference>
<accession>A0AAW2YDU9</accession>
<dbReference type="GO" id="GO:0005737">
    <property type="term" value="C:cytoplasm"/>
    <property type="evidence" value="ECO:0007669"/>
    <property type="project" value="UniProtKB-SubCell"/>
</dbReference>
<comment type="subcellular location">
    <subcellularLocation>
        <location evidence="2">Cytoplasm</location>
    </subcellularLocation>
</comment>
<comment type="function">
    <text evidence="1">Confers resistance to late blight (Phytophthora infestans) races carrying the avirulence gene Avr1. Resistance proteins guard the plant against pathogens that contain an appropriate avirulence protein via an indirect interaction with this avirulence protein. That triggers a defense system including the hypersensitive response, which restricts the pathogen growth.</text>
</comment>
<dbReference type="AlphaFoldDB" id="A0AAW2YDU9"/>
<dbReference type="InterPro" id="IPR027417">
    <property type="entry name" value="P-loop_NTPase"/>
</dbReference>
<evidence type="ECO:0000256" key="2">
    <source>
        <dbReference type="ARBA" id="ARBA00004496"/>
    </source>
</evidence>
<proteinExistence type="inferred from homology"/>
<dbReference type="GO" id="GO:0043531">
    <property type="term" value="F:ADP binding"/>
    <property type="evidence" value="ECO:0007669"/>
    <property type="project" value="InterPro"/>
</dbReference>
<comment type="caution">
    <text evidence="14">The sequence shown here is derived from an EMBL/GenBank/DDBJ whole genome shotgun (WGS) entry which is preliminary data.</text>
</comment>
<dbReference type="Pfam" id="PF23598">
    <property type="entry name" value="LRR_14"/>
    <property type="match status" value="1"/>
</dbReference>